<feature type="transmembrane region" description="Helical" evidence="9">
    <location>
        <begin position="332"/>
        <end position="352"/>
    </location>
</feature>
<evidence type="ECO:0000256" key="3">
    <source>
        <dbReference type="ARBA" id="ARBA00022692"/>
    </source>
</evidence>
<evidence type="ECO:0000256" key="2">
    <source>
        <dbReference type="ARBA" id="ARBA00022448"/>
    </source>
</evidence>
<feature type="transmembrane region" description="Helical" evidence="9">
    <location>
        <begin position="482"/>
        <end position="500"/>
    </location>
</feature>
<dbReference type="Proteomes" id="UP000186817">
    <property type="component" value="Unassembled WGS sequence"/>
</dbReference>
<dbReference type="AlphaFoldDB" id="A0A1Q9DYT4"/>
<evidence type="ECO:0000313" key="12">
    <source>
        <dbReference type="Proteomes" id="UP000186817"/>
    </source>
</evidence>
<evidence type="ECO:0000256" key="6">
    <source>
        <dbReference type="ARBA" id="ARBA00023136"/>
    </source>
</evidence>
<feature type="compositionally biased region" description="Pro residues" evidence="8">
    <location>
        <begin position="120"/>
        <end position="137"/>
    </location>
</feature>
<organism evidence="11 12">
    <name type="scientific">Symbiodinium microadriaticum</name>
    <name type="common">Dinoflagellate</name>
    <name type="synonym">Zooxanthella microadriatica</name>
    <dbReference type="NCBI Taxonomy" id="2951"/>
    <lineage>
        <taxon>Eukaryota</taxon>
        <taxon>Sar</taxon>
        <taxon>Alveolata</taxon>
        <taxon>Dinophyceae</taxon>
        <taxon>Suessiales</taxon>
        <taxon>Symbiodiniaceae</taxon>
        <taxon>Symbiodinium</taxon>
    </lineage>
</organism>
<keyword evidence="4" id="KW-0029">Amino-acid transport</keyword>
<feature type="region of interest" description="Disordered" evidence="8">
    <location>
        <begin position="604"/>
        <end position="630"/>
    </location>
</feature>
<dbReference type="PANTHER" id="PTHR22950">
    <property type="entry name" value="AMINO ACID TRANSPORTER"/>
    <property type="match status" value="1"/>
</dbReference>
<protein>
    <submittedName>
        <fullName evidence="11">Vesicular GABA transporter</fullName>
    </submittedName>
</protein>
<proteinExistence type="predicted"/>
<feature type="region of interest" description="Disordered" evidence="8">
    <location>
        <begin position="47"/>
        <end position="66"/>
    </location>
</feature>
<dbReference type="InterPro" id="IPR013057">
    <property type="entry name" value="AA_transpt_TM"/>
</dbReference>
<evidence type="ECO:0000256" key="9">
    <source>
        <dbReference type="SAM" id="Phobius"/>
    </source>
</evidence>
<evidence type="ECO:0000256" key="4">
    <source>
        <dbReference type="ARBA" id="ARBA00022970"/>
    </source>
</evidence>
<evidence type="ECO:0000256" key="7">
    <source>
        <dbReference type="SAM" id="Coils"/>
    </source>
</evidence>
<name>A0A1Q9DYT4_SYMMI</name>
<comment type="subcellular location">
    <subcellularLocation>
        <location evidence="1">Membrane</location>
        <topology evidence="1">Multi-pass membrane protein</topology>
    </subcellularLocation>
</comment>
<feature type="region of interest" description="Disordered" evidence="8">
    <location>
        <begin position="71"/>
        <end position="140"/>
    </location>
</feature>
<dbReference type="PANTHER" id="PTHR22950:SF692">
    <property type="entry name" value="TRANSMEMBRANE AMINO ACID TRANSPORTER FAMILY PROTEIN"/>
    <property type="match status" value="1"/>
</dbReference>
<keyword evidence="7" id="KW-0175">Coiled coil</keyword>
<sequence>MELACANEQCSYLVHRTEPFGGFCCKRCHQSWSSGRPAQHGFLCEQRSAQRHAARAPPNQPQDPLPALKRRRKMQQVPLQEPPARSLQEPASSASSTPAAPKAPAAPASLRPAPADVSPEAPPPQPVPREPVAPELPRPGLATRPTLLWDSGWADNLIRRCTQHLAFASRALQKPKTEETVAAVPAVIARALQKPKTEETVAVVSSVIDINDDDDDSPVLSRRTPNELVRGGVKRRWLGLVKQEVKGEVKEEVGLEDEMETAEDEEAEDEEAVTMREWANPYDHLGLDALLQLQNIPRSVGIIVFCFAGHPCFPVVYECMKEHRRWQSSISLTFFLAFVYYGGLGVFGYLVFGQDLEASVTKNLASLPQARFFRHMSALAFVVKIQLTAPVLMNAILVSLWPPSEMGPEWTRGRIVALFALTAATALTALLFSSEIAVVAALTGSLFTMATSVMFPALVHLRLATKYGEGKSLLSRTYLPHLAVLVFGVVMAATGTYLSVMDMAGTLRLKISQQFPQLAFRDHQIRGSTSQKIKARSTVRLVPKEGAPLLGANWAGEHGMLLYIDMEKGLRGRFAWQRHGHGRGSVDVDIASIEDIAGSAPARQVPLNADDDEDEHDDEGPLVNKGFYSL</sequence>
<keyword evidence="6 9" id="KW-0472">Membrane</keyword>
<accession>A0A1Q9DYT4</accession>
<feature type="transmembrane region" description="Helical" evidence="9">
    <location>
        <begin position="372"/>
        <end position="401"/>
    </location>
</feature>
<evidence type="ECO:0000256" key="5">
    <source>
        <dbReference type="ARBA" id="ARBA00022989"/>
    </source>
</evidence>
<comment type="caution">
    <text evidence="11">The sequence shown here is derived from an EMBL/GenBank/DDBJ whole genome shotgun (WGS) entry which is preliminary data.</text>
</comment>
<dbReference type="EMBL" id="LSRX01000332">
    <property type="protein sequence ID" value="OLQ00307.1"/>
    <property type="molecule type" value="Genomic_DNA"/>
</dbReference>
<dbReference type="GO" id="GO:0005774">
    <property type="term" value="C:vacuolar membrane"/>
    <property type="evidence" value="ECO:0007669"/>
    <property type="project" value="TreeGrafter"/>
</dbReference>
<reference evidence="11 12" key="1">
    <citation type="submission" date="2016-02" db="EMBL/GenBank/DDBJ databases">
        <title>Genome analysis of coral dinoflagellate symbionts highlights evolutionary adaptations to a symbiotic lifestyle.</title>
        <authorList>
            <person name="Aranda M."/>
            <person name="Li Y."/>
            <person name="Liew Y.J."/>
            <person name="Baumgarten S."/>
            <person name="Simakov O."/>
            <person name="Wilson M."/>
            <person name="Piel J."/>
            <person name="Ashoor H."/>
            <person name="Bougouffa S."/>
            <person name="Bajic V.B."/>
            <person name="Ryu T."/>
            <person name="Ravasi T."/>
            <person name="Bayer T."/>
            <person name="Micklem G."/>
            <person name="Kim H."/>
            <person name="Bhak J."/>
            <person name="Lajeunesse T.C."/>
            <person name="Voolstra C.R."/>
        </authorList>
    </citation>
    <scope>NUCLEOTIDE SEQUENCE [LARGE SCALE GENOMIC DNA]</scope>
    <source>
        <strain evidence="11 12">CCMP2467</strain>
    </source>
</reference>
<feature type="transmembrane region" description="Helical" evidence="9">
    <location>
        <begin position="300"/>
        <end position="320"/>
    </location>
</feature>
<dbReference type="Pfam" id="PF01490">
    <property type="entry name" value="Aa_trans"/>
    <property type="match status" value="1"/>
</dbReference>
<keyword evidence="12" id="KW-1185">Reference proteome</keyword>
<feature type="compositionally biased region" description="Acidic residues" evidence="8">
    <location>
        <begin position="609"/>
        <end position="620"/>
    </location>
</feature>
<keyword evidence="3 9" id="KW-0812">Transmembrane</keyword>
<evidence type="ECO:0000256" key="8">
    <source>
        <dbReference type="SAM" id="MobiDB-lite"/>
    </source>
</evidence>
<evidence type="ECO:0000313" key="11">
    <source>
        <dbReference type="EMBL" id="OLQ00307.1"/>
    </source>
</evidence>
<dbReference type="OrthoDB" id="655540at2759"/>
<feature type="compositionally biased region" description="Low complexity" evidence="8">
    <location>
        <begin position="90"/>
        <end position="119"/>
    </location>
</feature>
<feature type="coiled-coil region" evidence="7">
    <location>
        <begin position="245"/>
        <end position="272"/>
    </location>
</feature>
<keyword evidence="5 9" id="KW-1133">Transmembrane helix</keyword>
<evidence type="ECO:0000256" key="1">
    <source>
        <dbReference type="ARBA" id="ARBA00004141"/>
    </source>
</evidence>
<evidence type="ECO:0000259" key="10">
    <source>
        <dbReference type="Pfam" id="PF01490"/>
    </source>
</evidence>
<gene>
    <name evidence="11" type="primary">unc-47</name>
    <name evidence="11" type="ORF">AK812_SmicGene17058</name>
</gene>
<feature type="transmembrane region" description="Helical" evidence="9">
    <location>
        <begin position="438"/>
        <end position="461"/>
    </location>
</feature>
<dbReference type="GO" id="GO:0015179">
    <property type="term" value="F:L-amino acid transmembrane transporter activity"/>
    <property type="evidence" value="ECO:0007669"/>
    <property type="project" value="TreeGrafter"/>
</dbReference>
<feature type="transmembrane region" description="Helical" evidence="9">
    <location>
        <begin position="413"/>
        <end position="432"/>
    </location>
</feature>
<keyword evidence="2" id="KW-0813">Transport</keyword>
<feature type="domain" description="Amino acid transporter transmembrane" evidence="10">
    <location>
        <begin position="280"/>
        <end position="499"/>
    </location>
</feature>